<comment type="caution">
    <text evidence="3">The sequence shown here is derived from an EMBL/GenBank/DDBJ whole genome shotgun (WGS) entry which is preliminary data.</text>
</comment>
<evidence type="ECO:0000256" key="2">
    <source>
        <dbReference type="SAM" id="Phobius"/>
    </source>
</evidence>
<reference evidence="3 4" key="1">
    <citation type="journal article" date="2019" name="Commun. Biol.">
        <title>The bagworm genome reveals a unique fibroin gene that provides high tensile strength.</title>
        <authorList>
            <person name="Kono N."/>
            <person name="Nakamura H."/>
            <person name="Ohtoshi R."/>
            <person name="Tomita M."/>
            <person name="Numata K."/>
            <person name="Arakawa K."/>
        </authorList>
    </citation>
    <scope>NUCLEOTIDE SEQUENCE [LARGE SCALE GENOMIC DNA]</scope>
</reference>
<organism evidence="3 4">
    <name type="scientific">Eumeta variegata</name>
    <name type="common">Bagworm moth</name>
    <name type="synonym">Eumeta japonica</name>
    <dbReference type="NCBI Taxonomy" id="151549"/>
    <lineage>
        <taxon>Eukaryota</taxon>
        <taxon>Metazoa</taxon>
        <taxon>Ecdysozoa</taxon>
        <taxon>Arthropoda</taxon>
        <taxon>Hexapoda</taxon>
        <taxon>Insecta</taxon>
        <taxon>Pterygota</taxon>
        <taxon>Neoptera</taxon>
        <taxon>Endopterygota</taxon>
        <taxon>Lepidoptera</taxon>
        <taxon>Glossata</taxon>
        <taxon>Ditrysia</taxon>
        <taxon>Tineoidea</taxon>
        <taxon>Psychidae</taxon>
        <taxon>Oiketicinae</taxon>
        <taxon>Eumeta</taxon>
    </lineage>
</organism>
<name>A0A4C1VB12_EUMVA</name>
<proteinExistence type="predicted"/>
<dbReference type="OrthoDB" id="8801906at2759"/>
<dbReference type="Proteomes" id="UP000299102">
    <property type="component" value="Unassembled WGS sequence"/>
</dbReference>
<feature type="region of interest" description="Disordered" evidence="1">
    <location>
        <begin position="288"/>
        <end position="312"/>
    </location>
</feature>
<keyword evidence="4" id="KW-1185">Reference proteome</keyword>
<keyword evidence="2" id="KW-1133">Transmembrane helix</keyword>
<keyword evidence="2" id="KW-0812">Transmembrane</keyword>
<sequence length="312" mass="34534">MCSHGAFNATINKCINEIGRLSFTPLSQPDSGCAGASSELTFSVIYISLGRESTFEIMSRPADASRFRVLLLSRLDLFVLSARALALMIIIIIRLRRPPPSAPSRLLWRRAPERPDTVLMLNKKMHPCILYFRFGCSAADSADSPILEEAGESGSEQKPKPLVKYGELVILGSDRVGIERISTSFTSIDHAVNRNQHVNLAFDSDSAVDLDSDRDEINDEKRQRNHERNGEQNRKRGQEKIESRPGTKIENGTRVENECRTKSVTGMGIEIRADHVTLKSAALMTLEAPTADDSRSGPSDSGARYGTAWNRC</sequence>
<feature type="transmembrane region" description="Helical" evidence="2">
    <location>
        <begin position="77"/>
        <end position="95"/>
    </location>
</feature>
<dbReference type="AlphaFoldDB" id="A0A4C1VB12"/>
<accession>A0A4C1VB12</accession>
<gene>
    <name evidence="3" type="ORF">EVAR_91477_1</name>
</gene>
<feature type="compositionally biased region" description="Basic and acidic residues" evidence="1">
    <location>
        <begin position="219"/>
        <end position="252"/>
    </location>
</feature>
<evidence type="ECO:0000313" key="3">
    <source>
        <dbReference type="EMBL" id="GBP35926.1"/>
    </source>
</evidence>
<keyword evidence="2" id="KW-0472">Membrane</keyword>
<evidence type="ECO:0000313" key="4">
    <source>
        <dbReference type="Proteomes" id="UP000299102"/>
    </source>
</evidence>
<feature type="region of interest" description="Disordered" evidence="1">
    <location>
        <begin position="210"/>
        <end position="252"/>
    </location>
</feature>
<protein>
    <submittedName>
        <fullName evidence="3">Uncharacterized protein</fullName>
    </submittedName>
</protein>
<evidence type="ECO:0000256" key="1">
    <source>
        <dbReference type="SAM" id="MobiDB-lite"/>
    </source>
</evidence>
<dbReference type="EMBL" id="BGZK01000312">
    <property type="protein sequence ID" value="GBP35926.1"/>
    <property type="molecule type" value="Genomic_DNA"/>
</dbReference>